<protein>
    <submittedName>
        <fullName evidence="1">Uncharacterized protein</fullName>
    </submittedName>
</protein>
<dbReference type="RefSeq" id="WP_369259762.1">
    <property type="nucleotide sequence ID" value="NZ_CP163440.1"/>
</dbReference>
<accession>A0AB39S637</accession>
<organism evidence="1">
    <name type="scientific">Streptomyces sp. R35</name>
    <dbReference type="NCBI Taxonomy" id="3238630"/>
    <lineage>
        <taxon>Bacteria</taxon>
        <taxon>Bacillati</taxon>
        <taxon>Actinomycetota</taxon>
        <taxon>Actinomycetes</taxon>
        <taxon>Kitasatosporales</taxon>
        <taxon>Streptomycetaceae</taxon>
        <taxon>Streptomyces</taxon>
    </lineage>
</organism>
<evidence type="ECO:0000313" key="1">
    <source>
        <dbReference type="EMBL" id="XDQ62844.1"/>
    </source>
</evidence>
<dbReference type="EMBL" id="CP163440">
    <property type="protein sequence ID" value="XDQ62844.1"/>
    <property type="molecule type" value="Genomic_DNA"/>
</dbReference>
<gene>
    <name evidence="1" type="ORF">AB5J50_19580</name>
</gene>
<proteinExistence type="predicted"/>
<sequence>MDDAQQASESAIAEWLTREHPAPHQVWTEWAAHGVALLPLGKQFAAVRMTMDVVHAAVGSDSAEQVAEVLVELLDGPVVYDRRVAGATYYALVQWNSDLVWAHEEIAPHLGRGIYLGVPRIDRRTPPGTYWVAAPRYAGDLCTPEAVAALVEIGRQRLLQSVEL</sequence>
<reference evidence="1" key="1">
    <citation type="submission" date="2024-07" db="EMBL/GenBank/DDBJ databases">
        <authorList>
            <person name="Yu S.T."/>
        </authorList>
    </citation>
    <scope>NUCLEOTIDE SEQUENCE</scope>
    <source>
        <strain evidence="1">R35</strain>
    </source>
</reference>
<dbReference type="AlphaFoldDB" id="A0AB39S637"/>
<name>A0AB39S637_9ACTN</name>